<dbReference type="Pfam" id="PF13181">
    <property type="entry name" value="TPR_8"/>
    <property type="match status" value="1"/>
</dbReference>
<organism evidence="8 9">
    <name type="scientific">Ceratodon purpureus</name>
    <name type="common">Fire moss</name>
    <name type="synonym">Dicranum purpureum</name>
    <dbReference type="NCBI Taxonomy" id="3225"/>
    <lineage>
        <taxon>Eukaryota</taxon>
        <taxon>Viridiplantae</taxon>
        <taxon>Streptophyta</taxon>
        <taxon>Embryophyta</taxon>
        <taxon>Bryophyta</taxon>
        <taxon>Bryophytina</taxon>
        <taxon>Bryopsida</taxon>
        <taxon>Dicranidae</taxon>
        <taxon>Pseudoditrichales</taxon>
        <taxon>Ditrichaceae</taxon>
        <taxon>Ceratodon</taxon>
    </lineage>
</organism>
<dbReference type="InterPro" id="IPR011990">
    <property type="entry name" value="TPR-like_helical_dom_sf"/>
</dbReference>
<dbReference type="GO" id="GO:0051301">
    <property type="term" value="P:cell division"/>
    <property type="evidence" value="ECO:0007669"/>
    <property type="project" value="UniProtKB-KW"/>
</dbReference>
<dbReference type="PANTHER" id="PTHR12558:SF9">
    <property type="entry name" value="CELL DIVISION CYCLE PROTEIN 16 HOMOLOG"/>
    <property type="match status" value="1"/>
</dbReference>
<evidence type="ECO:0000256" key="2">
    <source>
        <dbReference type="ARBA" id="ARBA00022737"/>
    </source>
</evidence>
<evidence type="ECO:0000256" key="4">
    <source>
        <dbReference type="ARBA" id="ARBA00022786"/>
    </source>
</evidence>
<dbReference type="PANTHER" id="PTHR12558">
    <property type="entry name" value="CELL DIVISION CYCLE 16,23,27"/>
    <property type="match status" value="1"/>
</dbReference>
<feature type="repeat" description="TPR" evidence="7">
    <location>
        <begin position="455"/>
        <end position="488"/>
    </location>
</feature>
<evidence type="ECO:0000256" key="6">
    <source>
        <dbReference type="ARBA" id="ARBA00023306"/>
    </source>
</evidence>
<keyword evidence="2" id="KW-0677">Repeat</keyword>
<keyword evidence="6" id="KW-0131">Cell cycle</keyword>
<evidence type="ECO:0000256" key="1">
    <source>
        <dbReference type="ARBA" id="ARBA00022618"/>
    </source>
</evidence>
<dbReference type="GO" id="GO:0005680">
    <property type="term" value="C:anaphase-promoting complex"/>
    <property type="evidence" value="ECO:0007669"/>
    <property type="project" value="TreeGrafter"/>
</dbReference>
<dbReference type="OrthoDB" id="10006270at2759"/>
<keyword evidence="9" id="KW-1185">Reference proteome</keyword>
<evidence type="ECO:0000256" key="3">
    <source>
        <dbReference type="ARBA" id="ARBA00022776"/>
    </source>
</evidence>
<evidence type="ECO:0000313" key="8">
    <source>
        <dbReference type="EMBL" id="KAG0584193.1"/>
    </source>
</evidence>
<feature type="repeat" description="TPR" evidence="7">
    <location>
        <begin position="417"/>
        <end position="450"/>
    </location>
</feature>
<reference evidence="8" key="1">
    <citation type="submission" date="2020-06" db="EMBL/GenBank/DDBJ databases">
        <title>WGS assembly of Ceratodon purpureus strain R40.</title>
        <authorList>
            <person name="Carey S.B."/>
            <person name="Jenkins J."/>
            <person name="Shu S."/>
            <person name="Lovell J.T."/>
            <person name="Sreedasyam A."/>
            <person name="Maumus F."/>
            <person name="Tiley G.P."/>
            <person name="Fernandez-Pozo N."/>
            <person name="Barry K."/>
            <person name="Chen C."/>
            <person name="Wang M."/>
            <person name="Lipzen A."/>
            <person name="Daum C."/>
            <person name="Saski C.A."/>
            <person name="Payton A.C."/>
            <person name="Mcbreen J.C."/>
            <person name="Conrad R.E."/>
            <person name="Kollar L.M."/>
            <person name="Olsson S."/>
            <person name="Huttunen S."/>
            <person name="Landis J.B."/>
            <person name="Wickett N.J."/>
            <person name="Johnson M.G."/>
            <person name="Rensing S.A."/>
            <person name="Grimwood J."/>
            <person name="Schmutz J."/>
            <person name="Mcdaniel S.F."/>
        </authorList>
    </citation>
    <scope>NUCLEOTIDE SEQUENCE</scope>
    <source>
        <strain evidence="8">R40</strain>
    </source>
</reference>
<keyword evidence="1" id="KW-0132">Cell division</keyword>
<dbReference type="Gene3D" id="1.25.40.10">
    <property type="entry name" value="Tetratricopeptide repeat domain"/>
    <property type="match status" value="1"/>
</dbReference>
<dbReference type="GO" id="GO:0016567">
    <property type="term" value="P:protein ubiquitination"/>
    <property type="evidence" value="ECO:0007669"/>
    <property type="project" value="TreeGrafter"/>
</dbReference>
<feature type="repeat" description="TPR" evidence="7">
    <location>
        <begin position="489"/>
        <end position="522"/>
    </location>
</feature>
<evidence type="ECO:0000256" key="5">
    <source>
        <dbReference type="ARBA" id="ARBA00022803"/>
    </source>
</evidence>
<evidence type="ECO:0000256" key="7">
    <source>
        <dbReference type="PROSITE-ProRule" id="PRU00339"/>
    </source>
</evidence>
<dbReference type="GO" id="GO:0031145">
    <property type="term" value="P:anaphase-promoting complex-dependent catabolic process"/>
    <property type="evidence" value="ECO:0007669"/>
    <property type="project" value="TreeGrafter"/>
</dbReference>
<dbReference type="InterPro" id="IPR019734">
    <property type="entry name" value="TPR_rpt"/>
</dbReference>
<protein>
    <recommendedName>
        <fullName evidence="10">Anaphase-promoting complex subunit 6</fullName>
    </recommendedName>
</protein>
<dbReference type="AlphaFoldDB" id="A0A8T0IP29"/>
<dbReference type="Pfam" id="PF13414">
    <property type="entry name" value="TPR_11"/>
    <property type="match status" value="1"/>
</dbReference>
<dbReference type="Pfam" id="PF12895">
    <property type="entry name" value="ANAPC3"/>
    <property type="match status" value="1"/>
</dbReference>
<name>A0A8T0IP29_CERPU</name>
<dbReference type="SUPFAM" id="SSF48452">
    <property type="entry name" value="TPR-like"/>
    <property type="match status" value="2"/>
</dbReference>
<accession>A0A8T0IP29</accession>
<keyword evidence="5 7" id="KW-0802">TPR repeat</keyword>
<keyword evidence="4" id="KW-0833">Ubl conjugation pathway</keyword>
<evidence type="ECO:0008006" key="10">
    <source>
        <dbReference type="Google" id="ProtNLM"/>
    </source>
</evidence>
<dbReference type="GO" id="GO:0045842">
    <property type="term" value="P:positive regulation of mitotic metaphase/anaphase transition"/>
    <property type="evidence" value="ECO:0007669"/>
    <property type="project" value="TreeGrafter"/>
</dbReference>
<evidence type="ECO:0000313" key="9">
    <source>
        <dbReference type="Proteomes" id="UP000822688"/>
    </source>
</evidence>
<dbReference type="GO" id="GO:0005737">
    <property type="term" value="C:cytoplasm"/>
    <property type="evidence" value="ECO:0007669"/>
    <property type="project" value="TreeGrafter"/>
</dbReference>
<dbReference type="PROSITE" id="PS50005">
    <property type="entry name" value="TPR"/>
    <property type="match status" value="3"/>
</dbReference>
<dbReference type="EMBL" id="CM026423">
    <property type="protein sequence ID" value="KAG0584193.1"/>
    <property type="molecule type" value="Genomic_DNA"/>
</dbReference>
<sequence>MRELGDHHVEKLRAVVRDCLGKHLYSSAIFFADKLATMAGNQTQDLYMQAQALYLGKQYRRALHLLRRHHLVTTDLRFRYLAGKCLEEVKEWDECLLMLGESEVDEEGNVLMLDDQDTELLDKDAEEREINIGAAICLLRGRAFEALENRARALRWYKAALKADPYCYEAFEHLIDHHMLTSEEEAVLLNSLKFDSEDRWLSLLYSCRTKKYGQIPVIEEKFQELEKEPDESRPEEYRVSCSLKDNNDLIACRADYLYHRGEFQRCYDTTKALLEKDPYHLNCMPLHIGSALELGRKNDLFLRAHNLVQEYPQKAISWFAVGCYYYCIRQFDHARRYFCKATTLEGAFAPAWLGFGNAHAAQDESDQAMAAYRTAARLFAGCHLPALCIGMEYLRTNNLNLAEQFFLQAKSICPTDPLVYNELGVMAYRNRDYETASCWLQKALQLAPPFTEAWEPTVVNLAHTFRKLKSYPEAICMYERALSLFPRNASTYSALGFTHHLQGNTGKAIDCYHKALGLKSDDTFTAEMLTSALQEECLRLSSAHDAEFYSLSGMPHIS</sequence>
<comment type="caution">
    <text evidence="8">The sequence shown here is derived from an EMBL/GenBank/DDBJ whole genome shotgun (WGS) entry which is preliminary data.</text>
</comment>
<dbReference type="Proteomes" id="UP000822688">
    <property type="component" value="Chromosome 3"/>
</dbReference>
<dbReference type="SMART" id="SM00028">
    <property type="entry name" value="TPR"/>
    <property type="match status" value="9"/>
</dbReference>
<proteinExistence type="predicted"/>
<keyword evidence="3" id="KW-0498">Mitosis</keyword>
<gene>
    <name evidence="8" type="ORF">KC19_3G192300</name>
</gene>